<keyword evidence="1" id="KW-1133">Transmembrane helix</keyword>
<dbReference type="AlphaFoldDB" id="A0AAU9IUZ6"/>
<reference evidence="2" key="1">
    <citation type="submission" date="2021-09" db="EMBL/GenBank/DDBJ databases">
        <authorList>
            <consortium name="AG Swart"/>
            <person name="Singh M."/>
            <person name="Singh A."/>
            <person name="Seah K."/>
            <person name="Emmerich C."/>
        </authorList>
    </citation>
    <scope>NUCLEOTIDE SEQUENCE</scope>
    <source>
        <strain evidence="2">ATCC30299</strain>
    </source>
</reference>
<keyword evidence="3" id="KW-1185">Reference proteome</keyword>
<accession>A0AAU9IUZ6</accession>
<gene>
    <name evidence="2" type="ORF">BSTOLATCC_MIC14776</name>
</gene>
<evidence type="ECO:0000256" key="1">
    <source>
        <dbReference type="SAM" id="Phobius"/>
    </source>
</evidence>
<evidence type="ECO:0000313" key="3">
    <source>
        <dbReference type="Proteomes" id="UP001162131"/>
    </source>
</evidence>
<organism evidence="2 3">
    <name type="scientific">Blepharisma stoltei</name>
    <dbReference type="NCBI Taxonomy" id="1481888"/>
    <lineage>
        <taxon>Eukaryota</taxon>
        <taxon>Sar</taxon>
        <taxon>Alveolata</taxon>
        <taxon>Ciliophora</taxon>
        <taxon>Postciliodesmatophora</taxon>
        <taxon>Heterotrichea</taxon>
        <taxon>Heterotrichida</taxon>
        <taxon>Blepharismidae</taxon>
        <taxon>Blepharisma</taxon>
    </lineage>
</organism>
<feature type="transmembrane region" description="Helical" evidence="1">
    <location>
        <begin position="48"/>
        <end position="69"/>
    </location>
</feature>
<proteinExistence type="predicted"/>
<protein>
    <submittedName>
        <fullName evidence="2">Uncharacterized protein</fullName>
    </submittedName>
</protein>
<dbReference type="EMBL" id="CAJZBQ010000014">
    <property type="protein sequence ID" value="CAG9315959.1"/>
    <property type="molecule type" value="Genomic_DNA"/>
</dbReference>
<sequence length="87" mass="10518">MDELTTKWDSFKKTSWISIRSAKKWHVKIWLTTVKKVDKQMRQFLNGFIIKLIFFILIPVRLGLIKYYLLTLFSFLKNLALKQIRLI</sequence>
<evidence type="ECO:0000313" key="2">
    <source>
        <dbReference type="EMBL" id="CAG9315959.1"/>
    </source>
</evidence>
<dbReference type="Proteomes" id="UP001162131">
    <property type="component" value="Unassembled WGS sequence"/>
</dbReference>
<comment type="caution">
    <text evidence="2">The sequence shown here is derived from an EMBL/GenBank/DDBJ whole genome shotgun (WGS) entry which is preliminary data.</text>
</comment>
<keyword evidence="1" id="KW-0472">Membrane</keyword>
<keyword evidence="1" id="KW-0812">Transmembrane</keyword>
<name>A0AAU9IUZ6_9CILI</name>